<dbReference type="Gene3D" id="1.20.1250.20">
    <property type="entry name" value="MFS general substrate transporter like domains"/>
    <property type="match status" value="1"/>
</dbReference>
<feature type="domain" description="Major facilitator superfamily (MFS) profile" evidence="26">
    <location>
        <begin position="12"/>
        <end position="134"/>
    </location>
</feature>
<dbReference type="InterPro" id="IPR020846">
    <property type="entry name" value="MFS_dom"/>
</dbReference>
<comment type="catalytic activity">
    <reaction evidence="14">
        <text>L-aspartyl-L-lysine(out) = L-aspartyl-L-lysine(in)</text>
        <dbReference type="Rhea" id="RHEA:79411"/>
        <dbReference type="ChEBI" id="CHEBI:229953"/>
    </reaction>
</comment>
<gene>
    <name evidence="27" type="ORF">BDK51DRAFT_7864</name>
</gene>
<comment type="catalytic activity">
    <reaction evidence="9">
        <text>L-histidyl-glycine(out) = L-histidyl-glycine(in)</text>
        <dbReference type="Rhea" id="RHEA:79395"/>
        <dbReference type="ChEBI" id="CHEBI:229957"/>
    </reaction>
</comment>
<comment type="catalytic activity">
    <reaction evidence="16">
        <text>L-lysyl-L-lysine(out) = L-lysyl-L-lysine(in)</text>
        <dbReference type="Rhea" id="RHEA:79403"/>
        <dbReference type="ChEBI" id="CHEBI:229956"/>
    </reaction>
</comment>
<dbReference type="Pfam" id="PF07690">
    <property type="entry name" value="MFS_1"/>
    <property type="match status" value="1"/>
</dbReference>
<evidence type="ECO:0000256" key="18">
    <source>
        <dbReference type="ARBA" id="ARBA00044912"/>
    </source>
</evidence>
<comment type="catalytic activity">
    <reaction evidence="8">
        <text>L-lysyl-L-alanine(out) = L-lysyl-L-alanine(in)</text>
        <dbReference type="Rhea" id="RHEA:79399"/>
        <dbReference type="ChEBI" id="CHEBI:229954"/>
    </reaction>
</comment>
<keyword evidence="5 25" id="KW-1133">Transmembrane helix</keyword>
<keyword evidence="28" id="KW-1185">Reference proteome</keyword>
<keyword evidence="3" id="KW-0813">Transport</keyword>
<sequence>TPASGARWTVLFLSCTLLVGNYYAYDNPAALNLPLKRYLDHDYDSWQYELNLLYAVYSFPNMFLPFLGGQLVDRFDPRKILLIFSSIVCLGQTLFAIGVSTKNFGLMLFGRVLFGIGGESISVVQSSITSTWFQ</sequence>
<evidence type="ECO:0000256" key="10">
    <source>
        <dbReference type="ARBA" id="ARBA00044881"/>
    </source>
</evidence>
<keyword evidence="6 25" id="KW-0472">Membrane</keyword>
<comment type="catalytic activity">
    <reaction evidence="13">
        <text>L-alpha-aminoacyl-L-lysine(out) = L-alpha-aminoacyl-L-lysine(in)</text>
        <dbReference type="Rhea" id="RHEA:79383"/>
        <dbReference type="ChEBI" id="CHEBI:229966"/>
    </reaction>
</comment>
<evidence type="ECO:0000256" key="7">
    <source>
        <dbReference type="ARBA" id="ARBA00023228"/>
    </source>
</evidence>
<comment type="catalytic activity">
    <reaction evidence="17">
        <text>L-arginyl-glycine(out) = L-arginyl-glycine(in)</text>
        <dbReference type="Rhea" id="RHEA:79391"/>
        <dbReference type="ChEBI" id="CHEBI:229955"/>
    </reaction>
</comment>
<proteinExistence type="inferred from homology"/>
<dbReference type="InterPro" id="IPR011701">
    <property type="entry name" value="MFS"/>
</dbReference>
<comment type="catalytic activity">
    <reaction evidence="20">
        <text>L-lysyl-glycine(out) = L-lysyl-glycine(in)</text>
        <dbReference type="Rhea" id="RHEA:79407"/>
        <dbReference type="ChEBI" id="CHEBI:191202"/>
    </reaction>
</comment>
<evidence type="ECO:0000256" key="13">
    <source>
        <dbReference type="ARBA" id="ARBA00044893"/>
    </source>
</evidence>
<comment type="subunit">
    <text evidence="24">Homodimer. Interacts with lysosomal protein GLMP (via lumenal domain); the interaction starts while both proteins are still in the endoplasmic reticulum and is required for stabilization of MFSD1 in lysosomes but has no direct effect on its targeting to lysosomes or transporter activity.</text>
</comment>
<comment type="catalytic activity">
    <reaction evidence="15">
        <text>L-arginyl-L-alpha-amino acid(out) = L-arginyl-L-alpha-amino acid(in)</text>
        <dbReference type="Rhea" id="RHEA:79371"/>
        <dbReference type="ChEBI" id="CHEBI:84315"/>
    </reaction>
</comment>
<evidence type="ECO:0000256" key="3">
    <source>
        <dbReference type="ARBA" id="ARBA00022448"/>
    </source>
</evidence>
<comment type="catalytic activity">
    <reaction evidence="11">
        <text>L-alpha-aminoacyl-L-histidine(out) = L-alpha-aminoacyl-L-histidine(in)</text>
        <dbReference type="Rhea" id="RHEA:79375"/>
        <dbReference type="ChEBI" id="CHEBI:229967"/>
    </reaction>
</comment>
<evidence type="ECO:0000256" key="4">
    <source>
        <dbReference type="ARBA" id="ARBA00022692"/>
    </source>
</evidence>
<evidence type="ECO:0000256" key="17">
    <source>
        <dbReference type="ARBA" id="ARBA00044903"/>
    </source>
</evidence>
<feature type="transmembrane region" description="Helical" evidence="25">
    <location>
        <begin position="7"/>
        <end position="25"/>
    </location>
</feature>
<evidence type="ECO:0000256" key="2">
    <source>
        <dbReference type="ARBA" id="ARBA00008335"/>
    </source>
</evidence>
<dbReference type="EMBL" id="KZ995116">
    <property type="protein sequence ID" value="RKO91331.1"/>
    <property type="molecule type" value="Genomic_DNA"/>
</dbReference>
<evidence type="ECO:0000256" key="20">
    <source>
        <dbReference type="ARBA" id="ARBA00044924"/>
    </source>
</evidence>
<evidence type="ECO:0000256" key="16">
    <source>
        <dbReference type="ARBA" id="ARBA00044900"/>
    </source>
</evidence>
<keyword evidence="7" id="KW-0458">Lysosome</keyword>
<comment type="catalytic activity">
    <reaction evidence="19">
        <text>L-alanyl-L-lysine(out) = L-alanyl-L-lysine(in)</text>
        <dbReference type="Rhea" id="RHEA:79415"/>
        <dbReference type="ChEBI" id="CHEBI:192470"/>
    </reaction>
</comment>
<dbReference type="AlphaFoldDB" id="A0A4P9WF25"/>
<evidence type="ECO:0000256" key="24">
    <source>
        <dbReference type="ARBA" id="ARBA00046376"/>
    </source>
</evidence>
<evidence type="ECO:0000256" key="11">
    <source>
        <dbReference type="ARBA" id="ARBA00044884"/>
    </source>
</evidence>
<dbReference type="Proteomes" id="UP000269721">
    <property type="component" value="Unassembled WGS sequence"/>
</dbReference>
<evidence type="ECO:0000313" key="28">
    <source>
        <dbReference type="Proteomes" id="UP000269721"/>
    </source>
</evidence>
<evidence type="ECO:0000256" key="21">
    <source>
        <dbReference type="ARBA" id="ARBA00044985"/>
    </source>
</evidence>
<comment type="similarity">
    <text evidence="2">Belongs to the major facilitator superfamily.</text>
</comment>
<evidence type="ECO:0000256" key="12">
    <source>
        <dbReference type="ARBA" id="ARBA00044891"/>
    </source>
</evidence>
<dbReference type="PROSITE" id="PS50850">
    <property type="entry name" value="MFS"/>
    <property type="match status" value="1"/>
</dbReference>
<dbReference type="OrthoDB" id="2150569at2759"/>
<evidence type="ECO:0000256" key="25">
    <source>
        <dbReference type="SAM" id="Phobius"/>
    </source>
</evidence>
<dbReference type="PANTHER" id="PTHR23512:SF3">
    <property type="entry name" value="MAJOR FACILITATOR SUPERFAMILY DOMAIN-CONTAINING PROTEIN 1"/>
    <property type="match status" value="1"/>
</dbReference>
<keyword evidence="4 25" id="KW-0812">Transmembrane</keyword>
<comment type="catalytic activity">
    <reaction evidence="10">
        <text>L-alpha-aminoacyl-L-arginine(out) = L-alpha-aminoacyl-L-arginine(in)</text>
        <dbReference type="Rhea" id="RHEA:79367"/>
        <dbReference type="ChEBI" id="CHEBI:229968"/>
    </reaction>
</comment>
<feature type="non-terminal residue" evidence="27">
    <location>
        <position position="1"/>
    </location>
</feature>
<dbReference type="GO" id="GO:0022857">
    <property type="term" value="F:transmembrane transporter activity"/>
    <property type="evidence" value="ECO:0007669"/>
    <property type="project" value="InterPro"/>
</dbReference>
<evidence type="ECO:0000256" key="19">
    <source>
        <dbReference type="ARBA" id="ARBA00044919"/>
    </source>
</evidence>
<evidence type="ECO:0000256" key="1">
    <source>
        <dbReference type="ARBA" id="ARBA00004155"/>
    </source>
</evidence>
<evidence type="ECO:0000256" key="23">
    <source>
        <dbReference type="ARBA" id="ARBA00045709"/>
    </source>
</evidence>
<name>A0A4P9WF25_9FUNG</name>
<dbReference type="SUPFAM" id="SSF103473">
    <property type="entry name" value="MFS general substrate transporter"/>
    <property type="match status" value="1"/>
</dbReference>
<evidence type="ECO:0000256" key="14">
    <source>
        <dbReference type="ARBA" id="ARBA00044898"/>
    </source>
</evidence>
<dbReference type="InterPro" id="IPR052187">
    <property type="entry name" value="MFSD1"/>
</dbReference>
<comment type="catalytic activity">
    <reaction evidence="12">
        <text>L-lysyl-L-alpha-amino acid(out) = L-lysyl-L-alpha-amino acid(in)</text>
        <dbReference type="Rhea" id="RHEA:79387"/>
        <dbReference type="ChEBI" id="CHEBI:229965"/>
    </reaction>
</comment>
<feature type="transmembrane region" description="Helical" evidence="25">
    <location>
        <begin position="80"/>
        <end position="99"/>
    </location>
</feature>
<evidence type="ECO:0000256" key="8">
    <source>
        <dbReference type="ARBA" id="ARBA00044876"/>
    </source>
</evidence>
<feature type="transmembrane region" description="Helical" evidence="25">
    <location>
        <begin position="45"/>
        <end position="68"/>
    </location>
</feature>
<organism evidence="27 28">
    <name type="scientific">Blyttiomyces helicus</name>
    <dbReference type="NCBI Taxonomy" id="388810"/>
    <lineage>
        <taxon>Eukaryota</taxon>
        <taxon>Fungi</taxon>
        <taxon>Fungi incertae sedis</taxon>
        <taxon>Chytridiomycota</taxon>
        <taxon>Chytridiomycota incertae sedis</taxon>
        <taxon>Chytridiomycetes</taxon>
        <taxon>Chytridiomycetes incertae sedis</taxon>
        <taxon>Blyttiomyces</taxon>
    </lineage>
</organism>
<comment type="catalytic activity">
    <reaction evidence="18">
        <text>L-histidyl-L-alpha-amino acid(out) = L-histidyl-L-alpha-amino acid(in)</text>
        <dbReference type="Rhea" id="RHEA:79379"/>
        <dbReference type="ChEBI" id="CHEBI:229964"/>
    </reaction>
</comment>
<evidence type="ECO:0000313" key="27">
    <source>
        <dbReference type="EMBL" id="RKO91331.1"/>
    </source>
</evidence>
<protein>
    <recommendedName>
        <fullName evidence="21">Lysosomal dipeptide transporter MFSD1</fullName>
    </recommendedName>
    <alternativeName>
        <fullName evidence="22">Major facilitator superfamily domain-containing protein 1</fullName>
    </alternativeName>
</protein>
<evidence type="ECO:0000256" key="15">
    <source>
        <dbReference type="ARBA" id="ARBA00044899"/>
    </source>
</evidence>
<reference evidence="28" key="1">
    <citation type="journal article" date="2018" name="Nat. Microbiol.">
        <title>Leveraging single-cell genomics to expand the fungal tree of life.</title>
        <authorList>
            <person name="Ahrendt S.R."/>
            <person name="Quandt C.A."/>
            <person name="Ciobanu D."/>
            <person name="Clum A."/>
            <person name="Salamov A."/>
            <person name="Andreopoulos B."/>
            <person name="Cheng J.F."/>
            <person name="Woyke T."/>
            <person name="Pelin A."/>
            <person name="Henrissat B."/>
            <person name="Reynolds N.K."/>
            <person name="Benny G.L."/>
            <person name="Smith M.E."/>
            <person name="James T.Y."/>
            <person name="Grigoriev I.V."/>
        </authorList>
    </citation>
    <scope>NUCLEOTIDE SEQUENCE [LARGE SCALE GENOMIC DNA]</scope>
</reference>
<evidence type="ECO:0000256" key="6">
    <source>
        <dbReference type="ARBA" id="ARBA00023136"/>
    </source>
</evidence>
<dbReference type="PANTHER" id="PTHR23512">
    <property type="entry name" value="MAJOR FACILITATOR SUPERFAMILY DOMAIN-CONTAINING PROTEIN 1"/>
    <property type="match status" value="1"/>
</dbReference>
<comment type="function">
    <text evidence="23">Lysosomal dipeptide uniporter that selectively exports lysine, arginine or histidine-containing dipeptides with a net positive charge from the lysosome lumen into the cytosol. Could play a role in a specific type of protein O-glycosylation indirectly regulating macrophages migration and tissue invasion. Also essential for liver homeostasis.</text>
</comment>
<accession>A0A4P9WF25</accession>
<evidence type="ECO:0000256" key="9">
    <source>
        <dbReference type="ARBA" id="ARBA00044878"/>
    </source>
</evidence>
<comment type="subcellular location">
    <subcellularLocation>
        <location evidence="1">Lysosome membrane</location>
        <topology evidence="1">Multi-pass membrane protein</topology>
    </subcellularLocation>
</comment>
<evidence type="ECO:0000256" key="22">
    <source>
        <dbReference type="ARBA" id="ARBA00045018"/>
    </source>
</evidence>
<evidence type="ECO:0000256" key="5">
    <source>
        <dbReference type="ARBA" id="ARBA00022989"/>
    </source>
</evidence>
<feature type="non-terminal residue" evidence="27">
    <location>
        <position position="134"/>
    </location>
</feature>
<evidence type="ECO:0000259" key="26">
    <source>
        <dbReference type="PROSITE" id="PS50850"/>
    </source>
</evidence>
<dbReference type="InterPro" id="IPR036259">
    <property type="entry name" value="MFS_trans_sf"/>
</dbReference>